<feature type="transmembrane region" description="Helical" evidence="1">
    <location>
        <begin position="20"/>
        <end position="41"/>
    </location>
</feature>
<reference evidence="2 3" key="1">
    <citation type="submission" date="2019-10" db="EMBL/GenBank/DDBJ databases">
        <title>Genome sequence of Luteimicrobium xylanilyticum HY-24.</title>
        <authorList>
            <person name="Kim D.Y."/>
            <person name="Park H.-Y."/>
        </authorList>
    </citation>
    <scope>NUCLEOTIDE SEQUENCE [LARGE SCALE GENOMIC DNA]</scope>
    <source>
        <strain evidence="2 3">HY-24</strain>
    </source>
</reference>
<protein>
    <recommendedName>
        <fullName evidence="4">Integral membrane protein</fullName>
    </recommendedName>
</protein>
<evidence type="ECO:0000313" key="3">
    <source>
        <dbReference type="Proteomes" id="UP000326702"/>
    </source>
</evidence>
<dbReference type="Proteomes" id="UP000326702">
    <property type="component" value="Chromosome"/>
</dbReference>
<evidence type="ECO:0000313" key="2">
    <source>
        <dbReference type="EMBL" id="QFU98591.1"/>
    </source>
</evidence>
<keyword evidence="3" id="KW-1185">Reference proteome</keyword>
<dbReference type="OrthoDB" id="25997at2"/>
<feature type="transmembrane region" description="Helical" evidence="1">
    <location>
        <begin position="79"/>
        <end position="98"/>
    </location>
</feature>
<keyword evidence="1" id="KW-1133">Transmembrane helix</keyword>
<evidence type="ECO:0008006" key="4">
    <source>
        <dbReference type="Google" id="ProtNLM"/>
    </source>
</evidence>
<sequence>MTGEHPDASHDAAPPTRAGFGRVLVAVYGILALAATGRASYELATKFSDAPVAYLLSLLAAVVYILATVALWRGGAWRGVAWVSCSVELVGVVAVGIASLADADAFPASTVWSGFGSGYGYIPLVLPFVGLWWLWHTRPLVAEGGASA</sequence>
<evidence type="ECO:0000256" key="1">
    <source>
        <dbReference type="SAM" id="Phobius"/>
    </source>
</evidence>
<name>A0A5P9QAW1_9MICO</name>
<accession>A0A5P9QAW1</accession>
<keyword evidence="1" id="KW-0812">Transmembrane</keyword>
<dbReference type="AlphaFoldDB" id="A0A5P9QAW1"/>
<dbReference type="RefSeq" id="WP_036950728.1">
    <property type="nucleotide sequence ID" value="NZ_BAABIH010000017.1"/>
</dbReference>
<organism evidence="2 3">
    <name type="scientific">Luteimicrobium xylanilyticum</name>
    <dbReference type="NCBI Taxonomy" id="1133546"/>
    <lineage>
        <taxon>Bacteria</taxon>
        <taxon>Bacillati</taxon>
        <taxon>Actinomycetota</taxon>
        <taxon>Actinomycetes</taxon>
        <taxon>Micrococcales</taxon>
        <taxon>Luteimicrobium</taxon>
    </lineage>
</organism>
<gene>
    <name evidence="2" type="ORF">KDY119_02107</name>
</gene>
<proteinExistence type="predicted"/>
<dbReference type="EMBL" id="CP045529">
    <property type="protein sequence ID" value="QFU98591.1"/>
    <property type="molecule type" value="Genomic_DNA"/>
</dbReference>
<feature type="transmembrane region" description="Helical" evidence="1">
    <location>
        <begin position="53"/>
        <end position="72"/>
    </location>
</feature>
<keyword evidence="1" id="KW-0472">Membrane</keyword>
<feature type="transmembrane region" description="Helical" evidence="1">
    <location>
        <begin position="118"/>
        <end position="135"/>
    </location>
</feature>
<dbReference type="KEGG" id="lxl:KDY119_02107"/>